<dbReference type="STRING" id="159449.B4N89_02955"/>
<dbReference type="SUPFAM" id="SSF53067">
    <property type="entry name" value="Actin-like ATPase domain"/>
    <property type="match status" value="1"/>
</dbReference>
<dbReference type="Gene3D" id="3.30.420.40">
    <property type="match status" value="1"/>
</dbReference>
<dbReference type="AlphaFoldDB" id="A0A1T3P6N4"/>
<dbReference type="PANTHER" id="PTHR43190:SF3">
    <property type="entry name" value="N-ACETYL-D-GLUCOSAMINE KINASE"/>
    <property type="match status" value="1"/>
</dbReference>
<accession>A0A1T3P6N4</accession>
<dbReference type="Pfam" id="PF01869">
    <property type="entry name" value="BcrAD_BadFG"/>
    <property type="match status" value="1"/>
</dbReference>
<proteinExistence type="predicted"/>
<comment type="caution">
    <text evidence="3">The sequence shown here is derived from an EMBL/GenBank/DDBJ whole genome shotgun (WGS) entry which is preliminary data.</text>
</comment>
<evidence type="ECO:0000313" key="4">
    <source>
        <dbReference type="Proteomes" id="UP000190037"/>
    </source>
</evidence>
<feature type="compositionally biased region" description="Gly residues" evidence="1">
    <location>
        <begin position="64"/>
        <end position="73"/>
    </location>
</feature>
<evidence type="ECO:0000313" key="3">
    <source>
        <dbReference type="EMBL" id="OPC84768.1"/>
    </source>
</evidence>
<gene>
    <name evidence="3" type="ORF">B4N89_02955</name>
</gene>
<reference evidence="3 4" key="1">
    <citation type="submission" date="2017-03" db="EMBL/GenBank/DDBJ databases">
        <title>Draft genome sequence of Streptomyces scabrisporus NF3, endophyte isolated from Amphipterygium adstringens.</title>
        <authorList>
            <person name="Vazquez M."/>
            <person name="Ceapa C.D."/>
            <person name="Rodriguez Luna D."/>
            <person name="Sanchez Esquivel S."/>
        </authorList>
    </citation>
    <scope>NUCLEOTIDE SEQUENCE [LARGE SCALE GENOMIC DNA]</scope>
    <source>
        <strain evidence="3 4">NF3</strain>
    </source>
</reference>
<evidence type="ECO:0000259" key="2">
    <source>
        <dbReference type="Pfam" id="PF01869"/>
    </source>
</evidence>
<dbReference type="Proteomes" id="UP000190037">
    <property type="component" value="Unassembled WGS sequence"/>
</dbReference>
<dbReference type="InterPro" id="IPR052519">
    <property type="entry name" value="Euk-type_GlcNAc_Kinase"/>
</dbReference>
<keyword evidence="4" id="KW-1185">Reference proteome</keyword>
<dbReference type="EMBL" id="MWQN01000001">
    <property type="protein sequence ID" value="OPC84768.1"/>
    <property type="molecule type" value="Genomic_DNA"/>
</dbReference>
<evidence type="ECO:0000256" key="1">
    <source>
        <dbReference type="SAM" id="MobiDB-lite"/>
    </source>
</evidence>
<dbReference type="InterPro" id="IPR002731">
    <property type="entry name" value="ATPase_BadF"/>
</dbReference>
<name>A0A1T3P6N4_9ACTN</name>
<sequence>MSPTVSSHHYPEPALGTDSVTGGGRFRRTAEAFDGGVLGDRRRRHADHGQGGRHAVHPGVGESRVGGRGGRGDVGAVAGRDRRGPGRGARAGLVRERRDHHGHRAGGDRSIGGAGARTRPGGAAGGLRGRTAAAARAADGRAGVVVVAGTGSACVAGSGPDAGPPVVIGGCEYLGSDEGSAYALGAAGLRAAVRGADGRGRPTTLFAARGPRELARRLAAEPFPKSAVAALAPEVCAAWQAGDAVAGEVVRAGLDDLIDGVRAARDAAGLSGTWHVVLNGGVFRGCPPYAAELSRRVVTELGAAASPTVIADPVDAVYAALRANEGSPPKGWAHIRHL</sequence>
<protein>
    <recommendedName>
        <fullName evidence="2">ATPase BadF/BadG/BcrA/BcrD type domain-containing protein</fullName>
    </recommendedName>
</protein>
<organism evidence="3 4">
    <name type="scientific">Embleya scabrispora</name>
    <dbReference type="NCBI Taxonomy" id="159449"/>
    <lineage>
        <taxon>Bacteria</taxon>
        <taxon>Bacillati</taxon>
        <taxon>Actinomycetota</taxon>
        <taxon>Actinomycetes</taxon>
        <taxon>Kitasatosporales</taxon>
        <taxon>Streptomycetaceae</taxon>
        <taxon>Embleya</taxon>
    </lineage>
</organism>
<feature type="region of interest" description="Disordered" evidence="1">
    <location>
        <begin position="1"/>
        <end position="127"/>
    </location>
</feature>
<dbReference type="PANTHER" id="PTHR43190">
    <property type="entry name" value="N-ACETYL-D-GLUCOSAMINE KINASE"/>
    <property type="match status" value="1"/>
</dbReference>
<feature type="domain" description="ATPase BadF/BadG/BcrA/BcrD type" evidence="2">
    <location>
        <begin position="134"/>
        <end position="284"/>
    </location>
</feature>
<dbReference type="InterPro" id="IPR043129">
    <property type="entry name" value="ATPase_NBD"/>
</dbReference>